<reference evidence="1" key="1">
    <citation type="journal article" date="2023" name="Science">
        <title>Genome structures resolve the early diversification of teleost fishes.</title>
        <authorList>
            <person name="Parey E."/>
            <person name="Louis A."/>
            <person name="Montfort J."/>
            <person name="Bouchez O."/>
            <person name="Roques C."/>
            <person name="Iampietro C."/>
            <person name="Lluch J."/>
            <person name="Castinel A."/>
            <person name="Donnadieu C."/>
            <person name="Desvignes T."/>
            <person name="Floi Bucao C."/>
            <person name="Jouanno E."/>
            <person name="Wen M."/>
            <person name="Mejri S."/>
            <person name="Dirks R."/>
            <person name="Jansen H."/>
            <person name="Henkel C."/>
            <person name="Chen W.J."/>
            <person name="Zahm M."/>
            <person name="Cabau C."/>
            <person name="Klopp C."/>
            <person name="Thompson A.W."/>
            <person name="Robinson-Rechavi M."/>
            <person name="Braasch I."/>
            <person name="Lecointre G."/>
            <person name="Bobe J."/>
            <person name="Postlethwait J.H."/>
            <person name="Berthelot C."/>
            <person name="Roest Crollius H."/>
            <person name="Guiguen Y."/>
        </authorList>
    </citation>
    <scope>NUCLEOTIDE SEQUENCE</scope>
    <source>
        <strain evidence="1">NC1722</strain>
    </source>
</reference>
<dbReference type="PANTHER" id="PTHR46880:SF5">
    <property type="entry name" value="DUF4371 DOMAIN-CONTAINING PROTEIN"/>
    <property type="match status" value="1"/>
</dbReference>
<comment type="caution">
    <text evidence="1">The sequence shown here is derived from an EMBL/GenBank/DDBJ whole genome shotgun (WGS) entry which is preliminary data.</text>
</comment>
<gene>
    <name evidence="1" type="ORF">AAFF_G00322470</name>
</gene>
<evidence type="ECO:0000313" key="2">
    <source>
        <dbReference type="Proteomes" id="UP001221898"/>
    </source>
</evidence>
<proteinExistence type="predicted"/>
<dbReference type="PANTHER" id="PTHR46880">
    <property type="entry name" value="RAS-ASSOCIATING DOMAIN-CONTAINING PROTEIN"/>
    <property type="match status" value="1"/>
</dbReference>
<keyword evidence="2" id="KW-1185">Reference proteome</keyword>
<protein>
    <submittedName>
        <fullName evidence="1">Uncharacterized protein</fullName>
    </submittedName>
</protein>
<accession>A0AAD7SME3</accession>
<dbReference type="Proteomes" id="UP001221898">
    <property type="component" value="Unassembled WGS sequence"/>
</dbReference>
<organism evidence="1 2">
    <name type="scientific">Aldrovandia affinis</name>
    <dbReference type="NCBI Taxonomy" id="143900"/>
    <lineage>
        <taxon>Eukaryota</taxon>
        <taxon>Metazoa</taxon>
        <taxon>Chordata</taxon>
        <taxon>Craniata</taxon>
        <taxon>Vertebrata</taxon>
        <taxon>Euteleostomi</taxon>
        <taxon>Actinopterygii</taxon>
        <taxon>Neopterygii</taxon>
        <taxon>Teleostei</taxon>
        <taxon>Notacanthiformes</taxon>
        <taxon>Halosauridae</taxon>
        <taxon>Aldrovandia</taxon>
    </lineage>
</organism>
<dbReference type="EMBL" id="JAINUG010000049">
    <property type="protein sequence ID" value="KAJ8405256.1"/>
    <property type="molecule type" value="Genomic_DNA"/>
</dbReference>
<name>A0AAD7SME3_9TELE</name>
<sequence length="189" mass="21422">MVRRHGGVSTLLQEEVPHLINIQCFAHGLELAVMDAINGDERMKKVTELSDKSLYKQHHYLPKAWRELKALSGVLQQKIWKLTNLGGTRWLPHVERALQTLMKDYAVVLAHMENTIETKPGNLSLKLQEDGVTLPKALQAFETALLMLTSMHSTAGESLEGFLQDSAEGQFHAMQLQSFSQESRDRFDR</sequence>
<dbReference type="AlphaFoldDB" id="A0AAD7SME3"/>
<evidence type="ECO:0000313" key="1">
    <source>
        <dbReference type="EMBL" id="KAJ8405256.1"/>
    </source>
</evidence>